<proteinExistence type="predicted"/>
<dbReference type="InterPro" id="IPR011576">
    <property type="entry name" value="Pyridox_Oxase_N"/>
</dbReference>
<dbReference type="AlphaFoldDB" id="A0A165XPD3"/>
<organism evidence="2 3">
    <name type="scientific">Pseudovibrio axinellae</name>
    <dbReference type="NCBI Taxonomy" id="989403"/>
    <lineage>
        <taxon>Bacteria</taxon>
        <taxon>Pseudomonadati</taxon>
        <taxon>Pseudomonadota</taxon>
        <taxon>Alphaproteobacteria</taxon>
        <taxon>Hyphomicrobiales</taxon>
        <taxon>Stappiaceae</taxon>
        <taxon>Pseudovibrio</taxon>
    </lineage>
</organism>
<dbReference type="InterPro" id="IPR012349">
    <property type="entry name" value="Split_barrel_FMN-bd"/>
</dbReference>
<reference evidence="2 3" key="1">
    <citation type="journal article" date="2016" name="Front. Microbiol.">
        <title>Comparative Genomic Analysis Reveals a Diverse Repertoire of Genes Involved in Prokaryote-Eukaryote Interactions within the Pseudovibrio Genus.</title>
        <authorList>
            <person name="Romano S."/>
            <person name="Fernandez-Guerra A."/>
            <person name="Reen F.J."/>
            <person name="Glockner F.O."/>
            <person name="Crowley S.P."/>
            <person name="O'Sullivan O."/>
            <person name="Cotter P.D."/>
            <person name="Adams C."/>
            <person name="Dobson A.D."/>
            <person name="O'Gara F."/>
        </authorList>
    </citation>
    <scope>NUCLEOTIDE SEQUENCE [LARGE SCALE GENOMIC DNA]</scope>
    <source>
        <strain evidence="2 3">Ad2</strain>
    </source>
</reference>
<name>A0A165XPD3_9HYPH</name>
<dbReference type="RefSeq" id="WP_068006975.1">
    <property type="nucleotide sequence ID" value="NZ_FOFM01000013.1"/>
</dbReference>
<dbReference type="PANTHER" id="PTHR42815">
    <property type="entry name" value="FAD-BINDING, PUTATIVE (AFU_ORTHOLOGUE AFUA_6G07600)-RELATED"/>
    <property type="match status" value="1"/>
</dbReference>
<protein>
    <submittedName>
        <fullName evidence="2">Pyridoxamine 5'-phosphate oxidase</fullName>
    </submittedName>
</protein>
<feature type="domain" description="Pyridoxamine 5'-phosphate oxidase N-terminal" evidence="1">
    <location>
        <begin position="47"/>
        <end position="161"/>
    </location>
</feature>
<evidence type="ECO:0000259" key="1">
    <source>
        <dbReference type="Pfam" id="PF01243"/>
    </source>
</evidence>
<evidence type="ECO:0000313" key="2">
    <source>
        <dbReference type="EMBL" id="KZL17913.1"/>
    </source>
</evidence>
<dbReference type="SUPFAM" id="SSF50475">
    <property type="entry name" value="FMN-binding split barrel"/>
    <property type="match status" value="1"/>
</dbReference>
<accession>A0A165XPD3</accession>
<keyword evidence="3" id="KW-1185">Reference proteome</keyword>
<gene>
    <name evidence="2" type="ORF">PsAD2_02842</name>
</gene>
<dbReference type="Proteomes" id="UP000076577">
    <property type="component" value="Unassembled WGS sequence"/>
</dbReference>
<dbReference type="EMBL" id="LMCB01000026">
    <property type="protein sequence ID" value="KZL17913.1"/>
    <property type="molecule type" value="Genomic_DNA"/>
</dbReference>
<dbReference type="Pfam" id="PF01243">
    <property type="entry name" value="PNPOx_N"/>
    <property type="match status" value="1"/>
</dbReference>
<dbReference type="PATRIC" id="fig|989403.3.peg.3047"/>
<dbReference type="PANTHER" id="PTHR42815:SF2">
    <property type="entry name" value="FAD-BINDING, PUTATIVE (AFU_ORTHOLOGUE AFUA_6G07600)-RELATED"/>
    <property type="match status" value="1"/>
</dbReference>
<dbReference type="OrthoDB" id="9786134at2"/>
<sequence length="185" mass="21073">MNDQSLRPDNLMGHDGELYMREKYPSSYHWDEFSLPKMLREAISPPLAHFIEAQPFFFIATSSAEGHCDASFRGREYSPNGIPLLACKVFDEKTLVFPDFSGNGLYQTLGNMHSNPHIGMLFVDFTQQRRVRVNGKAQVRKLNKEDEKLWPNAQAVISVTVEQAYGNCRARIPKMKLVEGSDQAF</sequence>
<evidence type="ECO:0000313" key="3">
    <source>
        <dbReference type="Proteomes" id="UP000076577"/>
    </source>
</evidence>
<dbReference type="STRING" id="989403.SAMN05421798_11311"/>
<comment type="caution">
    <text evidence="2">The sequence shown here is derived from an EMBL/GenBank/DDBJ whole genome shotgun (WGS) entry which is preliminary data.</text>
</comment>
<dbReference type="Gene3D" id="2.30.110.10">
    <property type="entry name" value="Electron Transport, Fmn-binding Protein, Chain A"/>
    <property type="match status" value="1"/>
</dbReference>